<dbReference type="OrthoDB" id="4146at2"/>
<dbReference type="EMBL" id="FXBB01000019">
    <property type="protein sequence ID" value="SMG34262.1"/>
    <property type="molecule type" value="Genomic_DNA"/>
</dbReference>
<dbReference type="RefSeq" id="WP_085544856.1">
    <property type="nucleotide sequence ID" value="NZ_FXBB01000019.1"/>
</dbReference>
<evidence type="ECO:0000259" key="1">
    <source>
        <dbReference type="PROSITE" id="PS51708"/>
    </source>
</evidence>
<dbReference type="SMART" id="SM00880">
    <property type="entry name" value="CHAD"/>
    <property type="match status" value="1"/>
</dbReference>
<keyword evidence="3" id="KW-1185">Reference proteome</keyword>
<dbReference type="STRING" id="561720.SAMN06275492_11951"/>
<reference evidence="3" key="1">
    <citation type="submission" date="2017-04" db="EMBL/GenBank/DDBJ databases">
        <authorList>
            <person name="Varghese N."/>
            <person name="Submissions S."/>
        </authorList>
    </citation>
    <scope>NUCLEOTIDE SEQUENCE [LARGE SCALE GENOMIC DNA]</scope>
    <source>
        <strain evidence="3">USBA 82</strain>
    </source>
</reference>
<dbReference type="AlphaFoldDB" id="A0A1X7K182"/>
<dbReference type="InterPro" id="IPR007899">
    <property type="entry name" value="CHAD_dom"/>
</dbReference>
<feature type="domain" description="CHAD" evidence="1">
    <location>
        <begin position="3"/>
        <end position="292"/>
    </location>
</feature>
<evidence type="ECO:0000313" key="2">
    <source>
        <dbReference type="EMBL" id="SMG34262.1"/>
    </source>
</evidence>
<evidence type="ECO:0000313" key="3">
    <source>
        <dbReference type="Proteomes" id="UP000193355"/>
    </source>
</evidence>
<dbReference type="PANTHER" id="PTHR39339">
    <property type="entry name" value="SLR1444 PROTEIN"/>
    <property type="match status" value="1"/>
</dbReference>
<name>A0A1X7K182_9BACT</name>
<gene>
    <name evidence="2" type="ORF">SAMN06275492_11951</name>
</gene>
<protein>
    <submittedName>
        <fullName evidence="2">CHAD domain-containing protein</fullName>
    </submittedName>
</protein>
<dbReference type="Gene3D" id="1.40.20.10">
    <property type="entry name" value="CHAD domain"/>
    <property type="match status" value="1"/>
</dbReference>
<organism evidence="2 3">
    <name type="scientific">Dethiosulfovibrio salsuginis</name>
    <dbReference type="NCBI Taxonomy" id="561720"/>
    <lineage>
        <taxon>Bacteria</taxon>
        <taxon>Thermotogati</taxon>
        <taxon>Synergistota</taxon>
        <taxon>Synergistia</taxon>
        <taxon>Synergistales</taxon>
        <taxon>Dethiosulfovibrionaceae</taxon>
        <taxon>Dethiosulfovibrio</taxon>
    </lineage>
</organism>
<accession>A0A1X7K182</accession>
<dbReference type="PANTHER" id="PTHR39339:SF1">
    <property type="entry name" value="CHAD DOMAIN-CONTAINING PROTEIN"/>
    <property type="match status" value="1"/>
</dbReference>
<sequence>MNPSFVHQAYCGAVLLGHLDKLKKNSQMVAISSSEVEDLHRARVATRRIRSVLAVMSGVFSTDDIRGWSRDMRDYGRDLGQARDLDVRLQFISQELKDQEGDRGLARLHLRLAQERSRIEPRMVEKAQACLGWDIWDQAAKKLKPIIGQYRLEEPPFPDKIVSGHVKKLVLKVAGNDLFVKRGYDRGAWHGLRKDCKRLRYTLELYDDPMGAPFGRWLKVLKEIQDKLGEIHDMDLWIEALPAFTQEELDRTVAFFGHARGFNPVASGVEGLCQRLRERLDREVDLFIPYWDGLVQDKTWSDLINR</sequence>
<dbReference type="PROSITE" id="PS51708">
    <property type="entry name" value="CHAD"/>
    <property type="match status" value="1"/>
</dbReference>
<dbReference type="InterPro" id="IPR038186">
    <property type="entry name" value="CHAD_dom_sf"/>
</dbReference>
<proteinExistence type="predicted"/>
<dbReference type="Proteomes" id="UP000193355">
    <property type="component" value="Unassembled WGS sequence"/>
</dbReference>
<dbReference type="Pfam" id="PF05235">
    <property type="entry name" value="CHAD"/>
    <property type="match status" value="1"/>
</dbReference>